<dbReference type="RefSeq" id="WP_141330300.1">
    <property type="nucleotide sequence ID" value="NZ_BJNT01000014.1"/>
</dbReference>
<proteinExistence type="predicted"/>
<sequence length="179" mass="20247">MIDTLTLIATCIAACAATLIGYKANKIATNMAATSAHDMVSQALLDLTTGEVEDARDTIGSFRYAPESKVENISISELTRSYYRLTWAIERSSSALTSINESRWEKYAESAVNDQWSWHLKEISRNLDIITLVDSLKINDDVARSRRAQILKRLNIEYDEITKEDIDNGCRRAQLLQRQ</sequence>
<dbReference type="Proteomes" id="UP000319986">
    <property type="component" value="Unassembled WGS sequence"/>
</dbReference>
<dbReference type="AlphaFoldDB" id="A0A4Y4C641"/>
<dbReference type="EMBL" id="BJNT01000014">
    <property type="protein sequence ID" value="GEC86590.1"/>
    <property type="molecule type" value="Genomic_DNA"/>
</dbReference>
<dbReference type="GeneID" id="82888037"/>
<comment type="caution">
    <text evidence="1">The sequence shown here is derived from an EMBL/GenBank/DDBJ whole genome shotgun (WGS) entry which is preliminary data.</text>
</comment>
<reference evidence="1 2" key="1">
    <citation type="submission" date="2019-06" db="EMBL/GenBank/DDBJ databases">
        <title>Whole genome shotgun sequence of Corynebacterium variabile NBRC 15286.</title>
        <authorList>
            <person name="Hosoyama A."/>
            <person name="Uohara A."/>
            <person name="Ohji S."/>
            <person name="Ichikawa N."/>
        </authorList>
    </citation>
    <scope>NUCLEOTIDE SEQUENCE [LARGE SCALE GENOMIC DNA]</scope>
    <source>
        <strain evidence="1 2">NBRC 15286</strain>
    </source>
</reference>
<accession>A0A4Y4C641</accession>
<gene>
    <name evidence="1" type="ORF">CVA01_19040</name>
</gene>
<name>A0A4Y4C641_9CORY</name>
<evidence type="ECO:0000313" key="2">
    <source>
        <dbReference type="Proteomes" id="UP000319986"/>
    </source>
</evidence>
<organism evidence="1 2">
    <name type="scientific">Corynebacterium variabile</name>
    <dbReference type="NCBI Taxonomy" id="1727"/>
    <lineage>
        <taxon>Bacteria</taxon>
        <taxon>Bacillati</taxon>
        <taxon>Actinomycetota</taxon>
        <taxon>Actinomycetes</taxon>
        <taxon>Mycobacteriales</taxon>
        <taxon>Corynebacteriaceae</taxon>
        <taxon>Corynebacterium</taxon>
    </lineage>
</organism>
<protein>
    <submittedName>
        <fullName evidence="1">Uncharacterized protein</fullName>
    </submittedName>
</protein>
<evidence type="ECO:0000313" key="1">
    <source>
        <dbReference type="EMBL" id="GEC86590.1"/>
    </source>
</evidence>